<dbReference type="EMBL" id="DS989822">
    <property type="protein sequence ID" value="EFQ98151.1"/>
    <property type="molecule type" value="Genomic_DNA"/>
</dbReference>
<dbReference type="STRING" id="535722.E5QZD3"/>
<dbReference type="RefSeq" id="XP_003177103.1">
    <property type="nucleotide sequence ID" value="XM_003177055.1"/>
</dbReference>
<feature type="compositionally biased region" description="Basic and acidic residues" evidence="1">
    <location>
        <begin position="391"/>
        <end position="408"/>
    </location>
</feature>
<keyword evidence="3" id="KW-1185">Reference proteome</keyword>
<dbReference type="OrthoDB" id="5386574at2759"/>
<feature type="compositionally biased region" description="Low complexity" evidence="1">
    <location>
        <begin position="888"/>
        <end position="899"/>
    </location>
</feature>
<sequence>MSAKAPPPIPPRPSRSPNNANANPPKIPPRPTSRPERNSPPKIDSFAPSPLNALPSRFLGADSPIDPSIRPDSATLPPTAPRLVELSNPVTQGENVAGYGVEQPAETRSIHKDLHLHAPRPSLPTSSATAQVQAVTRTDASHGHETGSEEDVSHQSLDSKSGVPHIQLESSTSAANQKSHNNDEETGTQEIGQRVPMYPNAGYVQAPSPGPASPHGGRNSHSRNKSGQETSMPPGSYGLHGHGVTPDDPFEKSWYQKHPKELALEEQALHGSGVGSPRPDWAMSSEDLNKIVKSRATGTSDNMMGTPNEEIGNIITEQLASRLQSPPADSSLQHEVLREESTAQPLSENQKALDVVDDTHDKKTESHEVKIHVDEPLHHQHHPDGFALAPEPDRKLKEALLDEDHVLASDEIDPNSEALQPAVSPPFEHKHPNSKHYTESTRPTGPEKDSLNTRPEGQDESEPIPVKHAKEYEPLFQDDDKERGLSPEQRFKSPASHTQRFPSKDIWEDAPSSAQLHATVSTPDIPRRPKKDGSEPEALFETPEQKQERVREADKVTEKSGLEESPTQIEKSQSQEQDSKQRFPSKDIWEEAPESQQLTAAVEAPADSEKLEKPENPALPSLPPRPSKQPDRSSTDEQGDVSPTKAQAVSPTELKKRPSIPDRPKPQVPQRPTRKKAQEAGETLPKTISGENAEDAARPAPKSKPALPPRAVGSKIAALKAGFLSDLDSRLKLGPPAPKPKEKEEAEKQAEKGPLSDARKGRARGPPRRKPAAKSTPAVAEVAKPQTPEIKLTGPWNVWSIGPDGEVNVRGCQLSPSPSEPNDTQPESPIDPPPTKTNVSPPEDPDSQAPEPFRIDKAVESAISPQAEDAKDGQAPSEVTHSPQPAVEEPASSNLASSELLEKPEAPAETTTDTKEPEENIIKSEPYSGLEASEEASNAAGIADKPKGAGTVETHAPEFEDEVNETPIPSAMAESKTDDVDAKASEKQ</sequence>
<dbReference type="Pfam" id="PF11489">
    <property type="entry name" value="Aim21"/>
    <property type="match status" value="1"/>
</dbReference>
<feature type="compositionally biased region" description="Basic and acidic residues" evidence="1">
    <location>
        <begin position="543"/>
        <end position="562"/>
    </location>
</feature>
<protein>
    <recommendedName>
        <fullName evidence="4">Altered inheritance of mitochondria protein 21</fullName>
    </recommendedName>
</protein>
<feature type="compositionally biased region" description="Polar residues" evidence="1">
    <location>
        <begin position="168"/>
        <end position="179"/>
    </location>
</feature>
<feature type="compositionally biased region" description="Basic residues" evidence="1">
    <location>
        <begin position="761"/>
        <end position="772"/>
    </location>
</feature>
<dbReference type="eggNOG" id="ENOG502SPD4">
    <property type="taxonomic scope" value="Eukaryota"/>
</dbReference>
<feature type="compositionally biased region" description="Basic and acidic residues" evidence="1">
    <location>
        <begin position="468"/>
        <end position="491"/>
    </location>
</feature>
<feature type="compositionally biased region" description="Low complexity" evidence="1">
    <location>
        <begin position="15"/>
        <end position="24"/>
    </location>
</feature>
<feature type="compositionally biased region" description="Basic and acidic residues" evidence="1">
    <location>
        <begin position="139"/>
        <end position="153"/>
    </location>
</feature>
<name>E5QZD3_ARTGP</name>
<feature type="compositionally biased region" description="Basic and acidic residues" evidence="1">
    <location>
        <begin position="653"/>
        <end position="665"/>
    </location>
</feature>
<evidence type="ECO:0008006" key="4">
    <source>
        <dbReference type="Google" id="ProtNLM"/>
    </source>
</evidence>
<dbReference type="InParanoid" id="E5QZD3"/>
<dbReference type="InterPro" id="IPR021582">
    <property type="entry name" value="Aim21"/>
</dbReference>
<feature type="region of interest" description="Disordered" evidence="1">
    <location>
        <begin position="1"/>
        <end position="95"/>
    </location>
</feature>
<evidence type="ECO:0000256" key="1">
    <source>
        <dbReference type="SAM" id="MobiDB-lite"/>
    </source>
</evidence>
<feature type="region of interest" description="Disordered" evidence="1">
    <location>
        <begin position="724"/>
        <end position="988"/>
    </location>
</feature>
<dbReference type="AlphaFoldDB" id="E5QZD3"/>
<feature type="compositionally biased region" description="Polar residues" evidence="1">
    <location>
        <begin position="296"/>
        <end position="305"/>
    </location>
</feature>
<dbReference type="Proteomes" id="UP000002669">
    <property type="component" value="Unassembled WGS sequence"/>
</dbReference>
<reference evidence="3" key="1">
    <citation type="journal article" date="2012" name="MBio">
        <title>Comparative genome analysis of Trichophyton rubrum and related dermatophytes reveals candidate genes involved in infection.</title>
        <authorList>
            <person name="Martinez D.A."/>
            <person name="Oliver B.G."/>
            <person name="Graeser Y."/>
            <person name="Goldberg J.M."/>
            <person name="Li W."/>
            <person name="Martinez-Rossi N.M."/>
            <person name="Monod M."/>
            <person name="Shelest E."/>
            <person name="Barton R.C."/>
            <person name="Birch E."/>
            <person name="Brakhage A.A."/>
            <person name="Chen Z."/>
            <person name="Gurr S.J."/>
            <person name="Heiman D."/>
            <person name="Heitman J."/>
            <person name="Kosti I."/>
            <person name="Rossi A."/>
            <person name="Saif S."/>
            <person name="Samalova M."/>
            <person name="Saunders C.W."/>
            <person name="Shea T."/>
            <person name="Summerbell R.C."/>
            <person name="Xu J."/>
            <person name="Young S."/>
            <person name="Zeng Q."/>
            <person name="Birren B.W."/>
            <person name="Cuomo C.A."/>
            <person name="White T.C."/>
        </authorList>
    </citation>
    <scope>NUCLEOTIDE SEQUENCE [LARGE SCALE GENOMIC DNA]</scope>
    <source>
        <strain evidence="3">ATCC MYA-4604 / CBS 118893</strain>
    </source>
</reference>
<feature type="compositionally biased region" description="Basic and acidic residues" evidence="1">
    <location>
        <begin position="900"/>
        <end position="922"/>
    </location>
</feature>
<dbReference type="GeneID" id="10032428"/>
<feature type="compositionally biased region" description="Pro residues" evidence="1">
    <location>
        <begin position="1"/>
        <end position="14"/>
    </location>
</feature>
<feature type="compositionally biased region" description="Basic and acidic residues" evidence="1">
    <location>
        <begin position="577"/>
        <end position="589"/>
    </location>
</feature>
<feature type="region of interest" description="Disordered" evidence="1">
    <location>
        <begin position="107"/>
        <end position="711"/>
    </location>
</feature>
<evidence type="ECO:0000313" key="3">
    <source>
        <dbReference type="Proteomes" id="UP000002669"/>
    </source>
</evidence>
<feature type="compositionally biased region" description="Basic and acidic residues" evidence="1">
    <location>
        <begin position="357"/>
        <end position="384"/>
    </location>
</feature>
<feature type="compositionally biased region" description="Polar residues" evidence="1">
    <location>
        <begin position="512"/>
        <end position="522"/>
    </location>
</feature>
<feature type="compositionally biased region" description="Polar residues" evidence="1">
    <location>
        <begin position="123"/>
        <end position="138"/>
    </location>
</feature>
<feature type="compositionally biased region" description="Basic and acidic residues" evidence="1">
    <location>
        <begin position="739"/>
        <end position="751"/>
    </location>
</feature>
<organism evidence="3">
    <name type="scientific">Arthroderma gypseum (strain ATCC MYA-4604 / CBS 118893)</name>
    <name type="common">Microsporum gypseum</name>
    <dbReference type="NCBI Taxonomy" id="535722"/>
    <lineage>
        <taxon>Eukaryota</taxon>
        <taxon>Fungi</taxon>
        <taxon>Dikarya</taxon>
        <taxon>Ascomycota</taxon>
        <taxon>Pezizomycotina</taxon>
        <taxon>Eurotiomycetes</taxon>
        <taxon>Eurotiomycetidae</taxon>
        <taxon>Onygenales</taxon>
        <taxon>Arthrodermataceae</taxon>
        <taxon>Nannizzia</taxon>
    </lineage>
</organism>
<dbReference type="OMA" id="PRPDWAM"/>
<feature type="compositionally biased region" description="Basic and acidic residues" evidence="1">
    <location>
        <begin position="975"/>
        <end position="988"/>
    </location>
</feature>
<feature type="compositionally biased region" description="Basic and acidic residues" evidence="1">
    <location>
        <begin position="525"/>
        <end position="534"/>
    </location>
</feature>
<accession>E5QZD3</accession>
<evidence type="ECO:0000313" key="2">
    <source>
        <dbReference type="EMBL" id="EFQ98151.1"/>
    </source>
</evidence>
<dbReference type="HOGENOM" id="CLU_009400_1_0_1"/>
<feature type="compositionally biased region" description="Basic and acidic residues" evidence="1">
    <location>
        <begin position="427"/>
        <end position="451"/>
    </location>
</feature>
<feature type="compositionally biased region" description="Polar residues" evidence="1">
    <location>
        <begin position="315"/>
        <end position="333"/>
    </location>
</feature>
<proteinExistence type="predicted"/>
<gene>
    <name evidence="2" type="ORF">MGYG_01187</name>
</gene>
<dbReference type="VEuPathDB" id="FungiDB:MGYG_01187"/>
<feature type="compositionally biased region" description="Polar residues" evidence="1">
    <location>
        <begin position="814"/>
        <end position="827"/>
    </location>
</feature>